<comment type="subcellular location">
    <subcellularLocation>
        <location evidence="1 6">Virion</location>
    </subcellularLocation>
</comment>
<keyword evidence="5 6" id="KW-0946">Virion</keyword>
<sequence>MPFYWRRRRKFWWGKARPRWRFQRYRRKTTRRRRRRPARKRAHRYAGRRRRRRYKVRRKRQKIPLFQWQPDKIVKCKIKGVTTLVLGAEGKQLVCYTNVKTANTPAKAPGGGGFGCEQFSLDSLYADYKLRKNVWTKSNILLDLCRYLFVKISFYRHPETDFIVTWHRQPPFDISKEIYAACHPQNMLLAKHKMLILSKFTNPKGKLKKTRKVKPPKQMLNKWFFQEHFSHEPLLMIQATAANLNYVNLGCCNTNQMCTFFYINPGFYQIANWGATTTTGYIPYSGYPTATIYTWNYKQWQTGQGGQPFTKPQTYNQSVNYNTGFFSKQMLEAVQLTTDQTGQRPLGMNPVNICRYNPTLDSGKGNAIWLVSSHANTYREPITDKTLIFEGLPLYMLLYGYLSYVQKVKNVRDFLNNYTLCMRSPALFPYSQPGAETQVIIPVNENFIHGKAAYDETLTESVKGYWTPNVYQQIQTLNTMVESSPYVPKYSQTKNSTWELDMFYTFHFKWGWTRTNRPPITDPALQGTYEVPDSLQQAVQIRDPGKIKATSILHPWDIRKGYFTTPALKRMSDNLSIDTTFQPDSEIIPTKRRKTGPELSTPWEDQKEIQTCLQELFKKSTFQEETEEDLHKLIQQQHQQQQELKWNILRVISEIKQSQNLLKLQTGFPN</sequence>
<evidence type="ECO:0000256" key="3">
    <source>
        <dbReference type="ARBA" id="ARBA00022431"/>
    </source>
</evidence>
<organism evidence="8 9">
    <name type="scientific">Torque teno midi virus 13</name>
    <dbReference type="NCBI Taxonomy" id="2065054"/>
    <lineage>
        <taxon>Viruses</taxon>
        <taxon>Monodnaviria</taxon>
        <taxon>Shotokuvirae</taxon>
        <taxon>Commensaviricota</taxon>
        <taxon>Cardeaviricetes</taxon>
        <taxon>Sanitavirales</taxon>
        <taxon>Anelloviridae</taxon>
        <taxon>Gammatorquevirus</taxon>
        <taxon>Gammatorquevirus homidi13</taxon>
    </lineage>
</organism>
<accession>A7VM04</accession>
<keyword evidence="3 6" id="KW-1140">T=1 icosahedral capsid protein</keyword>
<evidence type="ECO:0000256" key="4">
    <source>
        <dbReference type="ARBA" id="ARBA00022561"/>
    </source>
</evidence>
<evidence type="ECO:0000313" key="8">
    <source>
        <dbReference type="EMBL" id="BAF76125.1"/>
    </source>
</evidence>
<proteinExistence type="inferred from homology"/>
<keyword evidence="4 6" id="KW-0167">Capsid protein</keyword>
<dbReference type="Proteomes" id="UP000141160">
    <property type="component" value="Segment"/>
</dbReference>
<keyword evidence="9" id="KW-1185">Reference proteome</keyword>
<dbReference type="InterPro" id="IPR004219">
    <property type="entry name" value="TTvirus_Unk"/>
</dbReference>
<dbReference type="KEGG" id="vg:37616713"/>
<name>A7VM04_9VIRU</name>
<evidence type="ECO:0000256" key="5">
    <source>
        <dbReference type="ARBA" id="ARBA00022844"/>
    </source>
</evidence>
<evidence type="ECO:0000256" key="7">
    <source>
        <dbReference type="SAM" id="MobiDB-lite"/>
    </source>
</evidence>
<evidence type="ECO:0000256" key="2">
    <source>
        <dbReference type="ARBA" id="ARBA00006131"/>
    </source>
</evidence>
<comment type="similarity">
    <text evidence="2 6">Belongs to the anelloviridae capsid protein family.</text>
</comment>
<evidence type="ECO:0000256" key="6">
    <source>
        <dbReference type="RuleBase" id="RU361230"/>
    </source>
</evidence>
<protein>
    <recommendedName>
        <fullName evidence="6">Capsid protein</fullName>
    </recommendedName>
</protein>
<dbReference type="GeneID" id="37616713"/>
<dbReference type="GO" id="GO:0039615">
    <property type="term" value="C:T=1 icosahedral viral capsid"/>
    <property type="evidence" value="ECO:0007669"/>
    <property type="project" value="UniProtKB-UniRule"/>
</dbReference>
<reference evidence="8 9" key="1">
    <citation type="journal article" date="2007" name="Arch. Virol.">
        <title>Analysis of the entire genomes of fifteen torque teno midi virus variants classifiable into a third group of genus Anellovirus.</title>
        <authorList>
            <person name="Ninomiya M."/>
            <person name="Takahashi M."/>
            <person name="Shimosegawa T."/>
            <person name="Okamoto H."/>
        </authorList>
    </citation>
    <scope>NUCLEOTIDE SEQUENCE [LARGE SCALE GENOMIC DNA]</scope>
    <source>
        <strain evidence="8">MDJN69</strain>
    </source>
</reference>
<evidence type="ECO:0000313" key="9">
    <source>
        <dbReference type="Proteomes" id="UP000141160"/>
    </source>
</evidence>
<dbReference type="EMBL" id="AB303564">
    <property type="protein sequence ID" value="BAF76125.1"/>
    <property type="molecule type" value="Genomic_DNA"/>
</dbReference>
<dbReference type="RefSeq" id="YP_009505790.1">
    <property type="nucleotide sequence ID" value="NC_038360.1"/>
</dbReference>
<dbReference type="Pfam" id="PF02956">
    <property type="entry name" value="TT_ORF1"/>
    <property type="match status" value="1"/>
</dbReference>
<feature type="region of interest" description="Disordered" evidence="7">
    <location>
        <begin position="24"/>
        <end position="51"/>
    </location>
</feature>
<evidence type="ECO:0000256" key="1">
    <source>
        <dbReference type="ARBA" id="ARBA00004328"/>
    </source>
</evidence>
<comment type="function">
    <text evidence="6">Self-assembles to form an icosahedral capsid.</text>
</comment>